<name>A0ABC9YSW4_9NOCA</name>
<evidence type="ECO:0000259" key="1">
    <source>
        <dbReference type="Pfam" id="PF13672"/>
    </source>
</evidence>
<dbReference type="RefSeq" id="WP_208866189.1">
    <property type="nucleotide sequence ID" value="NZ_AP028458.1"/>
</dbReference>
<gene>
    <name evidence="2" type="ORF">NSK11_contig00037-0060</name>
</gene>
<reference evidence="2 3" key="2">
    <citation type="journal article" date="2016" name="Genome Announc.">
        <title>Draft Genome Sequence of Erythromycin- and Oxytetracycline-Sensitive Nocardia seriolae Strain U-1 (NBRC 110359).</title>
        <authorList>
            <person name="Imajoh M."/>
            <person name="Sukeda M."/>
            <person name="Shimizu M."/>
            <person name="Yamane J."/>
            <person name="Ohnishi K."/>
            <person name="Oshima S."/>
        </authorList>
    </citation>
    <scope>NUCLEOTIDE SEQUENCE [LARGE SCALE GENOMIC DNA]</scope>
    <source>
        <strain evidence="2 3">U-1</strain>
    </source>
</reference>
<dbReference type="Gene3D" id="3.60.40.10">
    <property type="entry name" value="PPM-type phosphatase domain"/>
    <property type="match status" value="1"/>
</dbReference>
<dbReference type="Pfam" id="PF13672">
    <property type="entry name" value="PP2C_2"/>
    <property type="match status" value="1"/>
</dbReference>
<keyword evidence="3" id="KW-1185">Reference proteome</keyword>
<reference evidence="3" key="1">
    <citation type="submission" date="2015-07" db="EMBL/GenBank/DDBJ databases">
        <title>Nocardia seriolae U-1 whole genome shotgun sequence.</title>
        <authorList>
            <person name="Imajoh M."/>
            <person name="Fukumoto Y."/>
            <person name="Sukeda M."/>
            <person name="Yamane J."/>
            <person name="Yamasaki K."/>
            <person name="Shimizu M."/>
            <person name="Ohnishi K."/>
            <person name="Oshima S."/>
        </authorList>
    </citation>
    <scope>NUCLEOTIDE SEQUENCE [LARGE SCALE GENOMIC DNA]</scope>
    <source>
        <strain evidence="3">U-1</strain>
    </source>
</reference>
<dbReference type="InterPro" id="IPR036457">
    <property type="entry name" value="PPM-type-like_dom_sf"/>
</dbReference>
<dbReference type="AlphaFoldDB" id="A0ABC9YSW4"/>
<dbReference type="InterPro" id="IPR001932">
    <property type="entry name" value="PPM-type_phosphatase-like_dom"/>
</dbReference>
<evidence type="ECO:0000313" key="3">
    <source>
        <dbReference type="Proteomes" id="UP000037179"/>
    </source>
</evidence>
<feature type="domain" description="PPM-type phosphatase" evidence="1">
    <location>
        <begin position="64"/>
        <end position="274"/>
    </location>
</feature>
<comment type="caution">
    <text evidence="2">The sequence shown here is derived from an EMBL/GenBank/DDBJ whole genome shotgun (WGS) entry which is preliminary data.</text>
</comment>
<dbReference type="EMBL" id="BBYQ01000037">
    <property type="protein sequence ID" value="GAP28539.1"/>
    <property type="molecule type" value="Genomic_DNA"/>
</dbReference>
<evidence type="ECO:0000313" key="2">
    <source>
        <dbReference type="EMBL" id="GAP28539.1"/>
    </source>
</evidence>
<protein>
    <recommendedName>
        <fullName evidence="1">PPM-type phosphatase domain-containing protein</fullName>
    </recommendedName>
</protein>
<dbReference type="SUPFAM" id="SSF81606">
    <property type="entry name" value="PP2C-like"/>
    <property type="match status" value="1"/>
</dbReference>
<proteinExistence type="predicted"/>
<dbReference type="Proteomes" id="UP000037179">
    <property type="component" value="Unassembled WGS sequence"/>
</dbReference>
<accession>A0ABC9YSW4</accession>
<sequence length="304" mass="32290">MGDPAPSRPLPGAVCDEMPSSAPWIGMLVPPGPPRHAASATALPAVRADAGLLGGRWIAAASLVGQSHSIRGNSAQDSYCFAASEDGEALVLVICDGLGQHAHTAQIGAELFTRLCVAEIAAIPSAEVRDRGFEPLTEAANIAVGKLLRCKDILLGGIGAKQLSCTALICWLPLSHTDETEALFLRAGDCEAIWFSAAGGFEAVYPDADNGPLNLVRHTLPSPQVRDVLESARSGVNRDGLLILATDGLATDIFDSPHVRDWLVTQWARPCGAHRMLDSMRYRRQGSQDDRTAVVVWMDPPAYP</sequence>
<organism evidence="2 3">
    <name type="scientific">Nocardia seriolae</name>
    <dbReference type="NCBI Taxonomy" id="37332"/>
    <lineage>
        <taxon>Bacteria</taxon>
        <taxon>Bacillati</taxon>
        <taxon>Actinomycetota</taxon>
        <taxon>Actinomycetes</taxon>
        <taxon>Mycobacteriales</taxon>
        <taxon>Nocardiaceae</taxon>
        <taxon>Nocardia</taxon>
    </lineage>
</organism>